<feature type="transmembrane region" description="Helical" evidence="1">
    <location>
        <begin position="20"/>
        <end position="41"/>
    </location>
</feature>
<reference evidence="2 3" key="1">
    <citation type="journal article" date="2019" name="Appl. Microbiol. Biotechnol.">
        <title>Differential efficiency of wild type rhizogenic strains for rol gene transformation of plants.</title>
        <authorList>
            <person name="Desmet S."/>
            <person name="De Keyser E."/>
            <person name="Van Vaerenbergh J."/>
            <person name="Baeyen S."/>
            <person name="Van Huylenbroeck J."/>
            <person name="Geelen D."/>
            <person name="Dhooghe E."/>
        </authorList>
    </citation>
    <scope>NUCLEOTIDE SEQUENCE [LARGE SCALE GENOMIC DNA]</scope>
    <source>
        <strain evidence="2 3">GBBC3283</strain>
    </source>
</reference>
<dbReference type="EMBL" id="SGNZ01000004">
    <property type="protein sequence ID" value="TRA94057.1"/>
    <property type="molecule type" value="Genomic_DNA"/>
</dbReference>
<evidence type="ECO:0000256" key="1">
    <source>
        <dbReference type="SAM" id="Phobius"/>
    </source>
</evidence>
<evidence type="ECO:0000313" key="3">
    <source>
        <dbReference type="Proteomes" id="UP000319481"/>
    </source>
</evidence>
<proteinExistence type="predicted"/>
<feature type="transmembrane region" description="Helical" evidence="1">
    <location>
        <begin position="83"/>
        <end position="103"/>
    </location>
</feature>
<protein>
    <recommendedName>
        <fullName evidence="4">DUF2306 domain-containing protein</fullName>
    </recommendedName>
</protein>
<sequence length="183" mass="20755">MYDFEMHEPNLVAIWLRENPALSVWAILAFIVCVLSILAALNRYVYTVKRDHSGDWFVCLFLTVVSLIMTVKGLSAPDRSPYIVINIALATVVIWTFAFHLMAFRLGRTFTKTFGPAWVKFIDYTYLGISTIGVMKLALNGLSVEGDVTFWNAIAVILIGIALAMRFTKTTVEIKRWDQPEKK</sequence>
<comment type="caution">
    <text evidence="2">The sequence shown here is derived from an EMBL/GenBank/DDBJ whole genome shotgun (WGS) entry which is preliminary data.</text>
</comment>
<accession>A0ABY3BS77</accession>
<gene>
    <name evidence="2" type="ORF">EXN23_10265</name>
</gene>
<keyword evidence="1" id="KW-1133">Transmembrane helix</keyword>
<dbReference type="Proteomes" id="UP000319481">
    <property type="component" value="Unassembled WGS sequence"/>
</dbReference>
<dbReference type="RefSeq" id="WP_142912595.1">
    <property type="nucleotide sequence ID" value="NZ_JAPZLP010000006.1"/>
</dbReference>
<keyword evidence="1" id="KW-0472">Membrane</keyword>
<name>A0ABY3BS77_9HYPH</name>
<evidence type="ECO:0008006" key="4">
    <source>
        <dbReference type="Google" id="ProtNLM"/>
    </source>
</evidence>
<feature type="transmembrane region" description="Helical" evidence="1">
    <location>
        <begin position="53"/>
        <end position="71"/>
    </location>
</feature>
<keyword evidence="3" id="KW-1185">Reference proteome</keyword>
<evidence type="ECO:0000313" key="2">
    <source>
        <dbReference type="EMBL" id="TRA94057.1"/>
    </source>
</evidence>
<feature type="transmembrane region" description="Helical" evidence="1">
    <location>
        <begin position="124"/>
        <end position="142"/>
    </location>
</feature>
<organism evidence="2 3">
    <name type="scientific">Agrobacterium salinitolerans</name>
    <dbReference type="NCBI Taxonomy" id="1183413"/>
    <lineage>
        <taxon>Bacteria</taxon>
        <taxon>Pseudomonadati</taxon>
        <taxon>Pseudomonadota</taxon>
        <taxon>Alphaproteobacteria</taxon>
        <taxon>Hyphomicrobiales</taxon>
        <taxon>Rhizobiaceae</taxon>
        <taxon>Rhizobium/Agrobacterium group</taxon>
        <taxon>Agrobacterium</taxon>
    </lineage>
</organism>
<keyword evidence="1" id="KW-0812">Transmembrane</keyword>
<feature type="transmembrane region" description="Helical" evidence="1">
    <location>
        <begin position="148"/>
        <end position="167"/>
    </location>
</feature>